<accession>A0ABV6UPM0</accession>
<evidence type="ECO:0000256" key="1">
    <source>
        <dbReference type="SAM" id="Phobius"/>
    </source>
</evidence>
<feature type="transmembrane region" description="Helical" evidence="1">
    <location>
        <begin position="54"/>
        <end position="72"/>
    </location>
</feature>
<evidence type="ECO:0000259" key="2">
    <source>
        <dbReference type="Pfam" id="PF26604"/>
    </source>
</evidence>
<dbReference type="Pfam" id="PF26604">
    <property type="entry name" value="CBU_0592"/>
    <property type="match status" value="1"/>
</dbReference>
<gene>
    <name evidence="3" type="ORF">ACEZDJ_19145</name>
</gene>
<dbReference type="EMBL" id="JBHEZZ010000010">
    <property type="protein sequence ID" value="MFC1403408.1"/>
    <property type="molecule type" value="Genomic_DNA"/>
</dbReference>
<keyword evidence="4" id="KW-1185">Reference proteome</keyword>
<dbReference type="RefSeq" id="WP_037595502.1">
    <property type="nucleotide sequence ID" value="NZ_JBHEZZ010000010.1"/>
</dbReference>
<dbReference type="NCBIfam" id="NF047864">
    <property type="entry name" value="CBU_0592_membra"/>
    <property type="match status" value="1"/>
</dbReference>
<organism evidence="3 4">
    <name type="scientific">Streptacidiphilus cavernicola</name>
    <dbReference type="NCBI Taxonomy" id="3342716"/>
    <lineage>
        <taxon>Bacteria</taxon>
        <taxon>Bacillati</taxon>
        <taxon>Actinomycetota</taxon>
        <taxon>Actinomycetes</taxon>
        <taxon>Kitasatosporales</taxon>
        <taxon>Streptomycetaceae</taxon>
        <taxon>Streptacidiphilus</taxon>
    </lineage>
</organism>
<keyword evidence="1" id="KW-1133">Transmembrane helix</keyword>
<comment type="caution">
    <text evidence="3">The sequence shown here is derived from an EMBL/GenBank/DDBJ whole genome shotgun (WGS) entry which is preliminary data.</text>
</comment>
<proteinExistence type="predicted"/>
<protein>
    <recommendedName>
        <fullName evidence="2">CBU-0592-like domain-containing protein</fullName>
    </recommendedName>
</protein>
<dbReference type="Proteomes" id="UP001592528">
    <property type="component" value="Unassembled WGS sequence"/>
</dbReference>
<evidence type="ECO:0000313" key="4">
    <source>
        <dbReference type="Proteomes" id="UP001592528"/>
    </source>
</evidence>
<keyword evidence="1" id="KW-0812">Transmembrane</keyword>
<dbReference type="InterPro" id="IPR058058">
    <property type="entry name" value="CBU_0592-like"/>
</dbReference>
<reference evidence="3 4" key="1">
    <citation type="submission" date="2024-09" db="EMBL/GenBank/DDBJ databases">
        <authorList>
            <person name="Lee S.D."/>
        </authorList>
    </citation>
    <scope>NUCLEOTIDE SEQUENCE [LARGE SCALE GENOMIC DNA]</scope>
    <source>
        <strain evidence="3 4">N1-5</strain>
    </source>
</reference>
<evidence type="ECO:0000313" key="3">
    <source>
        <dbReference type="EMBL" id="MFC1403408.1"/>
    </source>
</evidence>
<feature type="domain" description="CBU-0592-like" evidence="2">
    <location>
        <begin position="4"/>
        <end position="74"/>
    </location>
</feature>
<sequence>MNEQLVQILGSVLVLIPFALAQARRVDPSSLSYLLLNLLGSGLLAVDAAVTRQWGFLLLEGVWAVVSLAALSRRQAGRRTSRTAGH</sequence>
<keyword evidence="1" id="KW-0472">Membrane</keyword>
<name>A0ABV6UPM0_9ACTN</name>